<dbReference type="GO" id="GO:0016491">
    <property type="term" value="F:oxidoreductase activity"/>
    <property type="evidence" value="ECO:0007669"/>
    <property type="project" value="InterPro"/>
</dbReference>
<keyword evidence="3" id="KW-1185">Reference proteome</keyword>
<evidence type="ECO:0000313" key="2">
    <source>
        <dbReference type="EMBL" id="KAF2705393.1"/>
    </source>
</evidence>
<dbReference type="OrthoDB" id="4892971at2759"/>
<organism evidence="2 3">
    <name type="scientific">Pleomassaria siparia CBS 279.74</name>
    <dbReference type="NCBI Taxonomy" id="1314801"/>
    <lineage>
        <taxon>Eukaryota</taxon>
        <taxon>Fungi</taxon>
        <taxon>Dikarya</taxon>
        <taxon>Ascomycota</taxon>
        <taxon>Pezizomycotina</taxon>
        <taxon>Dothideomycetes</taxon>
        <taxon>Pleosporomycetidae</taxon>
        <taxon>Pleosporales</taxon>
        <taxon>Pleomassariaceae</taxon>
        <taxon>Pleomassaria</taxon>
    </lineage>
</organism>
<evidence type="ECO:0000313" key="3">
    <source>
        <dbReference type="Proteomes" id="UP000799428"/>
    </source>
</evidence>
<reference evidence="2" key="1">
    <citation type="journal article" date="2020" name="Stud. Mycol.">
        <title>101 Dothideomycetes genomes: a test case for predicting lifestyles and emergence of pathogens.</title>
        <authorList>
            <person name="Haridas S."/>
            <person name="Albert R."/>
            <person name="Binder M."/>
            <person name="Bloem J."/>
            <person name="Labutti K."/>
            <person name="Salamov A."/>
            <person name="Andreopoulos B."/>
            <person name="Baker S."/>
            <person name="Barry K."/>
            <person name="Bills G."/>
            <person name="Bluhm B."/>
            <person name="Cannon C."/>
            <person name="Castanera R."/>
            <person name="Culley D."/>
            <person name="Daum C."/>
            <person name="Ezra D."/>
            <person name="Gonzalez J."/>
            <person name="Henrissat B."/>
            <person name="Kuo A."/>
            <person name="Liang C."/>
            <person name="Lipzen A."/>
            <person name="Lutzoni F."/>
            <person name="Magnuson J."/>
            <person name="Mondo S."/>
            <person name="Nolan M."/>
            <person name="Ohm R."/>
            <person name="Pangilinan J."/>
            <person name="Park H.-J."/>
            <person name="Ramirez L."/>
            <person name="Alfaro M."/>
            <person name="Sun H."/>
            <person name="Tritt A."/>
            <person name="Yoshinaga Y."/>
            <person name="Zwiers L.-H."/>
            <person name="Turgeon B."/>
            <person name="Goodwin S."/>
            <person name="Spatafora J."/>
            <person name="Crous P."/>
            <person name="Grigoriev I."/>
        </authorList>
    </citation>
    <scope>NUCLEOTIDE SEQUENCE</scope>
    <source>
        <strain evidence="2">CBS 279.74</strain>
    </source>
</reference>
<evidence type="ECO:0000256" key="1">
    <source>
        <dbReference type="ARBA" id="ARBA00005986"/>
    </source>
</evidence>
<dbReference type="InterPro" id="IPR009799">
    <property type="entry name" value="EthD_dom"/>
</dbReference>
<accession>A0A6G1JYH5</accession>
<gene>
    <name evidence="2" type="ORF">K504DRAFT_460645</name>
</gene>
<dbReference type="EMBL" id="MU005779">
    <property type="protein sequence ID" value="KAF2705393.1"/>
    <property type="molecule type" value="Genomic_DNA"/>
</dbReference>
<proteinExistence type="inferred from homology"/>
<name>A0A6G1JYH5_9PLEO</name>
<protein>
    <recommendedName>
        <fullName evidence="4">EthD domain-containing protein</fullName>
    </recommendedName>
</protein>
<dbReference type="NCBIfam" id="TIGR02118">
    <property type="entry name" value="EthD family reductase"/>
    <property type="match status" value="1"/>
</dbReference>
<dbReference type="AlphaFoldDB" id="A0A6G1JYH5"/>
<evidence type="ECO:0008006" key="4">
    <source>
        <dbReference type="Google" id="ProtNLM"/>
    </source>
</evidence>
<sequence>MPATVSVLYPAKEGATFDLDYYKNTHMALAQKVWGGVGLKSWTVQKYGPDAPFSHSVIMAWESTEAFGKAAALPGTAEIMDDVKNFSTEKPTVIVGEDVASG</sequence>
<dbReference type="SUPFAM" id="SSF54909">
    <property type="entry name" value="Dimeric alpha+beta barrel"/>
    <property type="match status" value="1"/>
</dbReference>
<comment type="similarity">
    <text evidence="1">Belongs to the tpcK family.</text>
</comment>
<dbReference type="InterPro" id="IPR011008">
    <property type="entry name" value="Dimeric_a/b-barrel"/>
</dbReference>
<dbReference type="Gene3D" id="3.30.70.100">
    <property type="match status" value="1"/>
</dbReference>
<dbReference type="PANTHER" id="PTHR40260">
    <property type="entry name" value="BLR8190 PROTEIN"/>
    <property type="match status" value="1"/>
</dbReference>
<dbReference type="Proteomes" id="UP000799428">
    <property type="component" value="Unassembled WGS sequence"/>
</dbReference>
<dbReference type="PANTHER" id="PTHR40260:SF2">
    <property type="entry name" value="BLR8190 PROTEIN"/>
    <property type="match status" value="1"/>
</dbReference>